<evidence type="ECO:0000256" key="1">
    <source>
        <dbReference type="ARBA" id="ARBA00010634"/>
    </source>
</evidence>
<feature type="compositionally biased region" description="Acidic residues" evidence="3">
    <location>
        <begin position="245"/>
        <end position="257"/>
    </location>
</feature>
<protein>
    <submittedName>
        <fullName evidence="5">VacJ family lipoprotein</fullName>
    </submittedName>
</protein>
<comment type="similarity">
    <text evidence="1">Belongs to the MlaA family.</text>
</comment>
<dbReference type="PRINTS" id="PR01805">
    <property type="entry name" value="VACJLIPOPROT"/>
</dbReference>
<evidence type="ECO:0000256" key="4">
    <source>
        <dbReference type="SAM" id="SignalP"/>
    </source>
</evidence>
<dbReference type="Proteomes" id="UP000298438">
    <property type="component" value="Unassembled WGS sequence"/>
</dbReference>
<dbReference type="GO" id="GO:0120010">
    <property type="term" value="P:intermembrane phospholipid transfer"/>
    <property type="evidence" value="ECO:0007669"/>
    <property type="project" value="TreeGrafter"/>
</dbReference>
<dbReference type="OrthoDB" id="9785326at2"/>
<reference evidence="5 6" key="1">
    <citation type="submission" date="2019-03" db="EMBL/GenBank/DDBJ databases">
        <title>Draft Genome Sequence of Massilia arenosa sp. nov., a Novel Massilia Species Isolated from a Sandy-loam Maize Soil.</title>
        <authorList>
            <person name="Raths R."/>
            <person name="Peta V."/>
            <person name="Bucking H."/>
        </authorList>
    </citation>
    <scope>NUCLEOTIDE SEQUENCE [LARGE SCALE GENOMIC DNA]</scope>
    <source>
        <strain evidence="5 6">MC02</strain>
    </source>
</reference>
<dbReference type="GO" id="GO:0016020">
    <property type="term" value="C:membrane"/>
    <property type="evidence" value="ECO:0007669"/>
    <property type="project" value="InterPro"/>
</dbReference>
<dbReference type="AlphaFoldDB" id="A0A4Y9RR98"/>
<feature type="chain" id="PRO_5021358975" evidence="4">
    <location>
        <begin position="31"/>
        <end position="336"/>
    </location>
</feature>
<comment type="caution">
    <text evidence="5">The sequence shown here is derived from an EMBL/GenBank/DDBJ whole genome shotgun (WGS) entry which is preliminary data.</text>
</comment>
<gene>
    <name evidence="5" type="ORF">E4L96_22515</name>
</gene>
<accession>A0A4Y9RR98</accession>
<keyword evidence="6" id="KW-1185">Reference proteome</keyword>
<dbReference type="PANTHER" id="PTHR30035:SF3">
    <property type="entry name" value="INTERMEMBRANE PHOSPHOLIPID TRANSPORT SYSTEM LIPOPROTEIN MLAA"/>
    <property type="match status" value="1"/>
</dbReference>
<feature type="compositionally biased region" description="Low complexity" evidence="3">
    <location>
        <begin position="260"/>
        <end position="297"/>
    </location>
</feature>
<organism evidence="5 6">
    <name type="scientific">Zemynaea arenosa</name>
    <dbReference type="NCBI Taxonomy" id="2561931"/>
    <lineage>
        <taxon>Bacteria</taxon>
        <taxon>Pseudomonadati</taxon>
        <taxon>Pseudomonadota</taxon>
        <taxon>Betaproteobacteria</taxon>
        <taxon>Burkholderiales</taxon>
        <taxon>Oxalobacteraceae</taxon>
        <taxon>Telluria group</taxon>
        <taxon>Zemynaea</taxon>
    </lineage>
</organism>
<keyword evidence="5" id="KW-0449">Lipoprotein</keyword>
<dbReference type="EMBL" id="SPVF01000269">
    <property type="protein sequence ID" value="TFW10801.1"/>
    <property type="molecule type" value="Genomic_DNA"/>
</dbReference>
<feature type="signal peptide" evidence="4">
    <location>
        <begin position="1"/>
        <end position="30"/>
    </location>
</feature>
<dbReference type="PANTHER" id="PTHR30035">
    <property type="entry name" value="LIPOPROTEIN VACJ-RELATED"/>
    <property type="match status" value="1"/>
</dbReference>
<dbReference type="InterPro" id="IPR007428">
    <property type="entry name" value="MlaA"/>
</dbReference>
<evidence type="ECO:0000313" key="5">
    <source>
        <dbReference type="EMBL" id="TFW10801.1"/>
    </source>
</evidence>
<dbReference type="RefSeq" id="WP_135209468.1">
    <property type="nucleotide sequence ID" value="NZ_SPVF01000269.1"/>
</dbReference>
<evidence type="ECO:0000256" key="2">
    <source>
        <dbReference type="ARBA" id="ARBA00022729"/>
    </source>
</evidence>
<feature type="compositionally biased region" description="Low complexity" evidence="3">
    <location>
        <begin position="316"/>
        <end position="327"/>
    </location>
</feature>
<proteinExistence type="inferred from homology"/>
<sequence>MTFSQPSGWRRSAYALALAAALSGCASTPAANPRDPFEKFNRAMFSFNDAVDRAALKPAATAYKNVLPQFVQTGVNNFFGNLADIWTGANNLLQGKGKDGTSDLARVALNSTVGLLGFVDVASGAGLQKHNEDFGQTLGAWGVPAGPYVMLPIFGPSTVRDTVVLPIDLEADPWNHKEPIRWRNTGIVLRAVDERASILDASNLMEEAALDRYEFIRDGFLQRRDSKIYDTDKLRARRKDKPAPDEDAPPPNYEEEDKAAAPADAAAKDAAAPAAAPAPAADAKPAAEAKPAADAPAVPAPVPAPAAQPQAPPTGPAQQDPAPKQPDTNSAPSTQK</sequence>
<dbReference type="Pfam" id="PF04333">
    <property type="entry name" value="MlaA"/>
    <property type="match status" value="1"/>
</dbReference>
<name>A0A4Y9RR98_9BURK</name>
<keyword evidence="2 4" id="KW-0732">Signal</keyword>
<feature type="compositionally biased region" description="Pro residues" evidence="3">
    <location>
        <begin position="298"/>
        <end position="315"/>
    </location>
</feature>
<evidence type="ECO:0000313" key="6">
    <source>
        <dbReference type="Proteomes" id="UP000298438"/>
    </source>
</evidence>
<evidence type="ECO:0000256" key="3">
    <source>
        <dbReference type="SAM" id="MobiDB-lite"/>
    </source>
</evidence>
<feature type="region of interest" description="Disordered" evidence="3">
    <location>
        <begin position="232"/>
        <end position="336"/>
    </location>
</feature>